<comment type="similarity">
    <text evidence="1">Belongs to the RelE toxin family.</text>
</comment>
<accession>A0A450U343</accession>
<dbReference type="InterPro" id="IPR007712">
    <property type="entry name" value="RelE/ParE_toxin"/>
</dbReference>
<dbReference type="InterPro" id="IPR035093">
    <property type="entry name" value="RelE/ParE_toxin_dom_sf"/>
</dbReference>
<reference evidence="3" key="1">
    <citation type="submission" date="2019-02" db="EMBL/GenBank/DDBJ databases">
        <authorList>
            <person name="Gruber-Vodicka R. H."/>
            <person name="Seah K. B. B."/>
        </authorList>
    </citation>
    <scope>NUCLEOTIDE SEQUENCE</scope>
    <source>
        <strain evidence="3">BECK_BZ163</strain>
    </source>
</reference>
<dbReference type="PANTHER" id="PTHR35601">
    <property type="entry name" value="TOXIN RELE"/>
    <property type="match status" value="1"/>
</dbReference>
<dbReference type="SUPFAM" id="SSF143011">
    <property type="entry name" value="RelE-like"/>
    <property type="match status" value="1"/>
</dbReference>
<evidence type="ECO:0000313" key="3">
    <source>
        <dbReference type="EMBL" id="VFJ77533.1"/>
    </source>
</evidence>
<evidence type="ECO:0000256" key="1">
    <source>
        <dbReference type="ARBA" id="ARBA00006226"/>
    </source>
</evidence>
<dbReference type="EMBL" id="CAADEZ010000998">
    <property type="protein sequence ID" value="VFJ77533.1"/>
    <property type="molecule type" value="Genomic_DNA"/>
</dbReference>
<keyword evidence="2" id="KW-1277">Toxin-antitoxin system</keyword>
<gene>
    <name evidence="3" type="ORF">BECKFM1743A_GA0114220_109982</name>
</gene>
<protein>
    <submittedName>
        <fullName evidence="3">mRNA interferase RelE/StbE</fullName>
    </submittedName>
</protein>
<name>A0A450U343_9GAMM</name>
<dbReference type="PANTHER" id="PTHR35601:SF1">
    <property type="entry name" value="TOXIN RELE"/>
    <property type="match status" value="1"/>
</dbReference>
<dbReference type="Pfam" id="PF05016">
    <property type="entry name" value="ParE_toxin"/>
    <property type="match status" value="1"/>
</dbReference>
<organism evidence="3">
    <name type="scientific">Candidatus Kentrum sp. FM</name>
    <dbReference type="NCBI Taxonomy" id="2126340"/>
    <lineage>
        <taxon>Bacteria</taxon>
        <taxon>Pseudomonadati</taxon>
        <taxon>Pseudomonadota</taxon>
        <taxon>Gammaproteobacteria</taxon>
        <taxon>Candidatus Kentrum</taxon>
    </lineage>
</organism>
<evidence type="ECO:0000256" key="2">
    <source>
        <dbReference type="ARBA" id="ARBA00022649"/>
    </source>
</evidence>
<sequence>MVRYRGVPNYTVTFKKSVAKDLRAIPNRDVARILKRIDSLTEDPRAKGCIRLSGQEGYRVRQGEYRIIYEIRDDRLIVHIVKIAHRARVYS</sequence>
<dbReference type="Gene3D" id="3.30.2310.20">
    <property type="entry name" value="RelE-like"/>
    <property type="match status" value="1"/>
</dbReference>
<proteinExistence type="inferred from homology"/>
<dbReference type="AlphaFoldDB" id="A0A450U343"/>